<dbReference type="AlphaFoldDB" id="A0A367J977"/>
<comment type="caution">
    <text evidence="1">The sequence shown here is derived from an EMBL/GenBank/DDBJ whole genome shotgun (WGS) entry which is preliminary data.</text>
</comment>
<dbReference type="Proteomes" id="UP000253551">
    <property type="component" value="Unassembled WGS sequence"/>
</dbReference>
<keyword evidence="2" id="KW-1185">Reference proteome</keyword>
<proteinExistence type="predicted"/>
<sequence length="113" mass="12718">PPINSTWFVNDIMDIRYRGKLGIQVKLIDKLVRAMGMIKIWTTVTQLVHVDTNTTIDSFPNLQWSMDTPKDVNQTVHATWSIPSLAMGNYTMHIIANATALCSKNKDGTSKLK</sequence>
<protein>
    <submittedName>
        <fullName evidence="1">Uncharacterized protein</fullName>
    </submittedName>
</protein>
<dbReference type="OrthoDB" id="2277867at2759"/>
<feature type="non-terminal residue" evidence="1">
    <location>
        <position position="1"/>
    </location>
</feature>
<evidence type="ECO:0000313" key="2">
    <source>
        <dbReference type="Proteomes" id="UP000253551"/>
    </source>
</evidence>
<reference evidence="1 2" key="1">
    <citation type="journal article" date="2018" name="G3 (Bethesda)">
        <title>Phylogenetic and Phylogenomic Definition of Rhizopus Species.</title>
        <authorList>
            <person name="Gryganskyi A.P."/>
            <person name="Golan J."/>
            <person name="Dolatabadi S."/>
            <person name="Mondo S."/>
            <person name="Robb S."/>
            <person name="Idnurm A."/>
            <person name="Muszewska A."/>
            <person name="Steczkiewicz K."/>
            <person name="Masonjones S."/>
            <person name="Liao H.L."/>
            <person name="Gajdeczka M.T."/>
            <person name="Anike F."/>
            <person name="Vuek A."/>
            <person name="Anishchenko I.M."/>
            <person name="Voigt K."/>
            <person name="de Hoog G.S."/>
            <person name="Smith M.E."/>
            <person name="Heitman J."/>
            <person name="Vilgalys R."/>
            <person name="Stajich J.E."/>
        </authorList>
    </citation>
    <scope>NUCLEOTIDE SEQUENCE [LARGE SCALE GENOMIC DNA]</scope>
    <source>
        <strain evidence="1 2">LSU 92-RS-03</strain>
    </source>
</reference>
<dbReference type="EMBL" id="PJQM01003918">
    <property type="protein sequence ID" value="RCH86514.1"/>
    <property type="molecule type" value="Genomic_DNA"/>
</dbReference>
<gene>
    <name evidence="1" type="ORF">CU098_002743</name>
</gene>
<name>A0A367J977_RHIST</name>
<organism evidence="1 2">
    <name type="scientific">Rhizopus stolonifer</name>
    <name type="common">Rhizopus nigricans</name>
    <dbReference type="NCBI Taxonomy" id="4846"/>
    <lineage>
        <taxon>Eukaryota</taxon>
        <taxon>Fungi</taxon>
        <taxon>Fungi incertae sedis</taxon>
        <taxon>Mucoromycota</taxon>
        <taxon>Mucoromycotina</taxon>
        <taxon>Mucoromycetes</taxon>
        <taxon>Mucorales</taxon>
        <taxon>Mucorineae</taxon>
        <taxon>Rhizopodaceae</taxon>
        <taxon>Rhizopus</taxon>
    </lineage>
</organism>
<evidence type="ECO:0000313" key="1">
    <source>
        <dbReference type="EMBL" id="RCH86514.1"/>
    </source>
</evidence>
<accession>A0A367J977</accession>